<evidence type="ECO:0000256" key="1">
    <source>
        <dbReference type="SAM" id="MobiDB-lite"/>
    </source>
</evidence>
<reference evidence="2" key="1">
    <citation type="journal article" date="2023" name="GigaByte">
        <title>Genome assembly of the bearded iris, Iris pallida Lam.</title>
        <authorList>
            <person name="Bruccoleri R.E."/>
            <person name="Oakeley E.J."/>
            <person name="Faust A.M.E."/>
            <person name="Altorfer M."/>
            <person name="Dessus-Babus S."/>
            <person name="Burckhardt D."/>
            <person name="Oertli M."/>
            <person name="Naumann U."/>
            <person name="Petersen F."/>
            <person name="Wong J."/>
        </authorList>
    </citation>
    <scope>NUCLEOTIDE SEQUENCE</scope>
    <source>
        <strain evidence="2">GSM-AAB239-AS_SAM_17_03QT</strain>
    </source>
</reference>
<evidence type="ECO:0000313" key="3">
    <source>
        <dbReference type="Proteomes" id="UP001140949"/>
    </source>
</evidence>
<dbReference type="Proteomes" id="UP001140949">
    <property type="component" value="Unassembled WGS sequence"/>
</dbReference>
<comment type="caution">
    <text evidence="2">The sequence shown here is derived from an EMBL/GenBank/DDBJ whole genome shotgun (WGS) entry which is preliminary data.</text>
</comment>
<dbReference type="AlphaFoldDB" id="A0AAX6GAI6"/>
<name>A0AAX6GAI6_IRIPA</name>
<accession>A0AAX6GAI6</accession>
<dbReference type="EMBL" id="JANAVB010021599">
    <property type="protein sequence ID" value="KAJ6825669.1"/>
    <property type="molecule type" value="Genomic_DNA"/>
</dbReference>
<gene>
    <name evidence="2" type="ORF">M6B38_377520</name>
</gene>
<proteinExistence type="predicted"/>
<feature type="compositionally biased region" description="Basic and acidic residues" evidence="1">
    <location>
        <begin position="19"/>
        <end position="38"/>
    </location>
</feature>
<evidence type="ECO:0000313" key="2">
    <source>
        <dbReference type="EMBL" id="KAJ6825669.1"/>
    </source>
</evidence>
<protein>
    <submittedName>
        <fullName evidence="2">Uncharacterized protein</fullName>
    </submittedName>
</protein>
<keyword evidence="3" id="KW-1185">Reference proteome</keyword>
<reference evidence="2" key="2">
    <citation type="submission" date="2023-04" db="EMBL/GenBank/DDBJ databases">
        <authorList>
            <person name="Bruccoleri R.E."/>
            <person name="Oakeley E.J."/>
            <person name="Faust A.-M."/>
            <person name="Dessus-Babus S."/>
            <person name="Altorfer M."/>
            <person name="Burckhardt D."/>
            <person name="Oertli M."/>
            <person name="Naumann U."/>
            <person name="Petersen F."/>
            <person name="Wong J."/>
        </authorList>
    </citation>
    <scope>NUCLEOTIDE SEQUENCE</scope>
    <source>
        <strain evidence="2">GSM-AAB239-AS_SAM_17_03QT</strain>
        <tissue evidence="2">Leaf</tissue>
    </source>
</reference>
<sequence length="100" mass="10936">MGKRILRSLESEPLGETRVYIERKKEGPERARGNESRERRVRSRRALTARGSTLSPSPNPRAVSRLGGTRGGACQTHATLVDRADARSAGSHGGLDSTRR</sequence>
<feature type="region of interest" description="Disordered" evidence="1">
    <location>
        <begin position="19"/>
        <end position="100"/>
    </location>
</feature>
<organism evidence="2 3">
    <name type="scientific">Iris pallida</name>
    <name type="common">Sweet iris</name>
    <dbReference type="NCBI Taxonomy" id="29817"/>
    <lineage>
        <taxon>Eukaryota</taxon>
        <taxon>Viridiplantae</taxon>
        <taxon>Streptophyta</taxon>
        <taxon>Embryophyta</taxon>
        <taxon>Tracheophyta</taxon>
        <taxon>Spermatophyta</taxon>
        <taxon>Magnoliopsida</taxon>
        <taxon>Liliopsida</taxon>
        <taxon>Asparagales</taxon>
        <taxon>Iridaceae</taxon>
        <taxon>Iridoideae</taxon>
        <taxon>Irideae</taxon>
        <taxon>Iris</taxon>
    </lineage>
</organism>